<dbReference type="SMART" id="SM00355">
    <property type="entry name" value="ZnF_C2H2"/>
    <property type="match status" value="7"/>
</dbReference>
<dbReference type="Pfam" id="PF05225">
    <property type="entry name" value="HTH_psq"/>
    <property type="match status" value="1"/>
</dbReference>
<dbReference type="PANTHER" id="PTHR24379">
    <property type="entry name" value="KRAB AND ZINC FINGER DOMAIN-CONTAINING"/>
    <property type="match status" value="1"/>
</dbReference>
<reference evidence="8" key="1">
    <citation type="submission" date="2021-04" db="EMBL/GenBank/DDBJ databases">
        <authorList>
            <person name="Tunstrom K."/>
        </authorList>
    </citation>
    <scope>NUCLEOTIDE SEQUENCE</scope>
</reference>
<evidence type="ECO:0000256" key="2">
    <source>
        <dbReference type="ARBA" id="ARBA00022737"/>
    </source>
</evidence>
<feature type="region of interest" description="Disordered" evidence="6">
    <location>
        <begin position="525"/>
        <end position="554"/>
    </location>
</feature>
<accession>A0A8S3YF47</accession>
<dbReference type="InterPro" id="IPR013087">
    <property type="entry name" value="Znf_C2H2_type"/>
</dbReference>
<dbReference type="GO" id="GO:0008270">
    <property type="term" value="F:zinc ion binding"/>
    <property type="evidence" value="ECO:0007669"/>
    <property type="project" value="UniProtKB-KW"/>
</dbReference>
<organism evidence="8 9">
    <name type="scientific">Parnassius apollo</name>
    <name type="common">Apollo butterfly</name>
    <name type="synonym">Papilio apollo</name>
    <dbReference type="NCBI Taxonomy" id="110799"/>
    <lineage>
        <taxon>Eukaryota</taxon>
        <taxon>Metazoa</taxon>
        <taxon>Ecdysozoa</taxon>
        <taxon>Arthropoda</taxon>
        <taxon>Hexapoda</taxon>
        <taxon>Insecta</taxon>
        <taxon>Pterygota</taxon>
        <taxon>Neoptera</taxon>
        <taxon>Endopterygota</taxon>
        <taxon>Lepidoptera</taxon>
        <taxon>Glossata</taxon>
        <taxon>Ditrysia</taxon>
        <taxon>Papilionoidea</taxon>
        <taxon>Papilionidae</taxon>
        <taxon>Parnassiinae</taxon>
        <taxon>Parnassini</taxon>
        <taxon>Parnassius</taxon>
        <taxon>Parnassius</taxon>
    </lineage>
</organism>
<evidence type="ECO:0000313" key="9">
    <source>
        <dbReference type="Proteomes" id="UP000691718"/>
    </source>
</evidence>
<feature type="compositionally biased region" description="Basic residues" evidence="6">
    <location>
        <begin position="540"/>
        <end position="552"/>
    </location>
</feature>
<feature type="domain" description="C2H2-type" evidence="7">
    <location>
        <begin position="855"/>
        <end position="883"/>
    </location>
</feature>
<name>A0A8S3YF47_PARAO</name>
<protein>
    <submittedName>
        <fullName evidence="8">(apollo) hypothetical protein</fullName>
    </submittedName>
</protein>
<proteinExistence type="predicted"/>
<dbReference type="PROSITE" id="PS00028">
    <property type="entry name" value="ZINC_FINGER_C2H2_1"/>
    <property type="match status" value="4"/>
</dbReference>
<evidence type="ECO:0000256" key="3">
    <source>
        <dbReference type="ARBA" id="ARBA00022771"/>
    </source>
</evidence>
<dbReference type="EMBL" id="CAJQZP010001624">
    <property type="protein sequence ID" value="CAG5057383.1"/>
    <property type="molecule type" value="Genomic_DNA"/>
</dbReference>
<feature type="region of interest" description="Disordered" evidence="6">
    <location>
        <begin position="263"/>
        <end position="308"/>
    </location>
</feature>
<dbReference type="PROSITE" id="PS50157">
    <property type="entry name" value="ZINC_FINGER_C2H2_2"/>
    <property type="match status" value="4"/>
</dbReference>
<sequence length="885" mass="102954">MKTLESEIKSIFSHEKLTLFNKLYYKQRADVENFLPNEDQSLYIIWAKTKNLLGGNEQQNILEPNTQTQATQDQTTQGQTRLEQYMQRENTQVPTIQRLSTQGQMTPEQNTHELNAQREHKEEQSVEVQVTTEQNIQGLNEIGQNIKVNTETQNAREQIMPDQNTQAPNFNVQGKNIEEQNVQEQITIEQNTRTQNGQGQKKEIIDQGQGNNEQSFSTVYATPHKSVITFSPVSYPSTSATFPKDVVIPSPFKRVLFWPEPETKKRRTKERVPSAITNNGDMEVKYAASSDSESEYAESGKSDSENEPLSKIVSNKKTLCTKKIKDVTNGSYVIVKYEGEYFPGSIEKTEGDLYEISTMWQQPEENMGYMDMICTSCISRLRDAHAFKREVLVSEEVLREKQDELFLNTTVNAEKYLEEEEEETEFKEVEYLDITDSLKKDELYEESLSNEQLLSSDTSLLVEHKRKLSKKLPKKERNKTYKQYIDKELQMDVDAVQNNEMSHTEETELFNVPTKTISAKIHNLIDKEEEQSQSAEENRKRKWPKKLPRKDRNKTYKQYTEKAMRMAIDAVQNKGLSCHEASEMFKVPRNTLALRVQNTIAKKEEPDDDDASKVTDQEKHYKLVEEIKSILTYTNAIPYKTKLSKYYCAYCSTDGPVFDDPDDLRTHTKTKHIDDRTKGIDLLMRPHCQNEVLKVDIHSLHCTVCCTILPTWNDMFRHLEDVHEVVLDEAYSRVIPYILARELKCALCEDAFPNYQTLDGHMNAHYSSYICSECGDTFLSASRFNKHLEVHNTGTFTCEVCGKVYNLKKYLRKHFDLVHGQKNQYKCSYCPERFFKPFQRHQHVLDKHKETVKIKTCEICGKSFDFMPYYGAHMRRRHGQKNKYK</sequence>
<evidence type="ECO:0000259" key="7">
    <source>
        <dbReference type="PROSITE" id="PS50157"/>
    </source>
</evidence>
<dbReference type="Pfam" id="PF00096">
    <property type="entry name" value="zf-C2H2"/>
    <property type="match status" value="1"/>
</dbReference>
<evidence type="ECO:0000256" key="6">
    <source>
        <dbReference type="SAM" id="MobiDB-lite"/>
    </source>
</evidence>
<dbReference type="InterPro" id="IPR007889">
    <property type="entry name" value="HTH_Psq"/>
</dbReference>
<dbReference type="PANTHER" id="PTHR24379:SF121">
    <property type="entry name" value="C2H2-TYPE DOMAIN-CONTAINING PROTEIN"/>
    <property type="match status" value="1"/>
</dbReference>
<evidence type="ECO:0000256" key="4">
    <source>
        <dbReference type="ARBA" id="ARBA00022833"/>
    </source>
</evidence>
<dbReference type="OrthoDB" id="8922241at2759"/>
<dbReference type="GO" id="GO:0003677">
    <property type="term" value="F:DNA binding"/>
    <property type="evidence" value="ECO:0007669"/>
    <property type="project" value="InterPro"/>
</dbReference>
<gene>
    <name evidence="8" type="ORF">PAPOLLO_LOCUS27154</name>
</gene>
<evidence type="ECO:0000313" key="8">
    <source>
        <dbReference type="EMBL" id="CAG5057383.1"/>
    </source>
</evidence>
<feature type="domain" description="C2H2-type" evidence="7">
    <location>
        <begin position="769"/>
        <end position="791"/>
    </location>
</feature>
<keyword evidence="1" id="KW-0479">Metal-binding</keyword>
<evidence type="ECO:0000256" key="1">
    <source>
        <dbReference type="ARBA" id="ARBA00022723"/>
    </source>
</evidence>
<dbReference type="Proteomes" id="UP000691718">
    <property type="component" value="Unassembled WGS sequence"/>
</dbReference>
<feature type="domain" description="C2H2-type" evidence="7">
    <location>
        <begin position="796"/>
        <end position="824"/>
    </location>
</feature>
<keyword evidence="4" id="KW-0862">Zinc</keyword>
<keyword evidence="9" id="KW-1185">Reference proteome</keyword>
<feature type="domain" description="C2H2-type" evidence="7">
    <location>
        <begin position="743"/>
        <end position="770"/>
    </location>
</feature>
<keyword evidence="3 5" id="KW-0863">Zinc-finger</keyword>
<evidence type="ECO:0000256" key="5">
    <source>
        <dbReference type="PROSITE-ProRule" id="PRU00042"/>
    </source>
</evidence>
<comment type="caution">
    <text evidence="8">The sequence shown here is derived from an EMBL/GenBank/DDBJ whole genome shotgun (WGS) entry which is preliminary data.</text>
</comment>
<dbReference type="AlphaFoldDB" id="A0A8S3YF47"/>
<keyword evidence="2" id="KW-0677">Repeat</keyword>